<accession>A0A7S8ECL0</accession>
<protein>
    <submittedName>
        <fullName evidence="2">Uncharacterized protein</fullName>
    </submittedName>
</protein>
<evidence type="ECO:0000313" key="2">
    <source>
        <dbReference type="EMBL" id="QPC84482.1"/>
    </source>
</evidence>
<name>A0A7S8ECL0_9CHLR</name>
<keyword evidence="3" id="KW-1185">Reference proteome</keyword>
<reference evidence="2 3" key="1">
    <citation type="submission" date="2020-02" db="EMBL/GenBank/DDBJ databases">
        <authorList>
            <person name="Zheng R.K."/>
            <person name="Sun C.M."/>
        </authorList>
    </citation>
    <scope>NUCLEOTIDE SEQUENCE [LARGE SCALE GENOMIC DNA]</scope>
    <source>
        <strain evidence="3">rifampicinis</strain>
    </source>
</reference>
<sequence length="116" mass="12508">MASKKQDKRFDIKQAFLIAYLGLGVLMVAATLALAFTDNPVATIQPTLTSVPTLPPMVLTQQAEGYQPYDEQADVTVEGSVEGTVVPTEATVQVTTEDHDDVNIETPTEPEATERS</sequence>
<evidence type="ECO:0000313" key="3">
    <source>
        <dbReference type="Proteomes" id="UP000594468"/>
    </source>
</evidence>
<organism evidence="2 3">
    <name type="scientific">Phototrophicus methaneseepsis</name>
    <dbReference type="NCBI Taxonomy" id="2710758"/>
    <lineage>
        <taxon>Bacteria</taxon>
        <taxon>Bacillati</taxon>
        <taxon>Chloroflexota</taxon>
        <taxon>Candidatus Thermofontia</taxon>
        <taxon>Phototrophicales</taxon>
        <taxon>Phototrophicaceae</taxon>
        <taxon>Phototrophicus</taxon>
    </lineage>
</organism>
<proteinExistence type="predicted"/>
<dbReference type="AlphaFoldDB" id="A0A7S8ECL0"/>
<evidence type="ECO:0000256" key="1">
    <source>
        <dbReference type="SAM" id="MobiDB-lite"/>
    </source>
</evidence>
<feature type="region of interest" description="Disordered" evidence="1">
    <location>
        <begin position="97"/>
        <end position="116"/>
    </location>
</feature>
<dbReference type="RefSeq" id="WP_195172545.1">
    <property type="nucleotide sequence ID" value="NZ_CP062983.1"/>
</dbReference>
<gene>
    <name evidence="2" type="ORF">G4Y79_08930</name>
</gene>
<dbReference type="EMBL" id="CP062983">
    <property type="protein sequence ID" value="QPC84482.1"/>
    <property type="molecule type" value="Genomic_DNA"/>
</dbReference>
<dbReference type="Proteomes" id="UP000594468">
    <property type="component" value="Chromosome"/>
</dbReference>
<dbReference type="KEGG" id="pmet:G4Y79_08930"/>